<proteinExistence type="predicted"/>
<dbReference type="SUPFAM" id="SSF56784">
    <property type="entry name" value="HAD-like"/>
    <property type="match status" value="1"/>
</dbReference>
<protein>
    <submittedName>
        <fullName evidence="1">Uncharacterized protein</fullName>
    </submittedName>
</protein>
<dbReference type="InterPro" id="IPR036412">
    <property type="entry name" value="HAD-like_sf"/>
</dbReference>
<comment type="caution">
    <text evidence="1">The sequence shown here is derived from an EMBL/GenBank/DDBJ whole genome shotgun (WGS) entry which is preliminary data.</text>
</comment>
<sequence>MLSHLMLPTGSTVSSIKKLLLTKKPMILWDIHGTLAQVDIKEHNQVYNKYQYLFSPAHINQIITENPKFAADWAAIPVNSSAEIYGDVAKKHGYQEEACALYELGDTYNPMPDIEHVVRSLADQNISQRIGSNIGIHQLEKLKKRFIAQKSLLFSLIKEGKIAHTCSSDTSSQHAISQCEYSKPDPRFFTAFNDTYNKTGSYLTILIDDKKENIDAALKIPNFIGILFLNATQVYQDLQIVGVLPYP</sequence>
<dbReference type="Proteomes" id="UP000032214">
    <property type="component" value="Unassembled WGS sequence"/>
</dbReference>
<dbReference type="EMBL" id="ARQD01000001">
    <property type="protein sequence ID" value="KIX85595.1"/>
    <property type="molecule type" value="Genomic_DNA"/>
</dbReference>
<evidence type="ECO:0000313" key="1">
    <source>
        <dbReference type="EMBL" id="KIX85595.1"/>
    </source>
</evidence>
<dbReference type="InterPro" id="IPR023214">
    <property type="entry name" value="HAD_sf"/>
</dbReference>
<accession>A0A0D2I348</accession>
<organism evidence="1 2">
    <name type="scientific">candidate division TM6 bacterium JCVI TM6SC1</name>
    <dbReference type="NCBI Taxonomy" id="1306947"/>
    <lineage>
        <taxon>Bacteria</taxon>
        <taxon>Candidatus Babelota</taxon>
        <taxon>Vermiphilus</taxon>
    </lineage>
</organism>
<dbReference type="AlphaFoldDB" id="A0A0D2I348"/>
<gene>
    <name evidence="1" type="ORF">J120_01400</name>
</gene>
<dbReference type="STRING" id="1306947.J120_01400"/>
<keyword evidence="2" id="KW-1185">Reference proteome</keyword>
<dbReference type="Gene3D" id="3.40.50.1000">
    <property type="entry name" value="HAD superfamily/HAD-like"/>
    <property type="match status" value="1"/>
</dbReference>
<reference evidence="1 2" key="1">
    <citation type="journal article" date="2013" name="Proc. Natl. Acad. Sci. U.S.A.">
        <title>Candidate phylum TM6 genome recovered from a hospital sink biofilm provides genomic insights into this uncultivated phylum.</title>
        <authorList>
            <person name="McLean J.S."/>
            <person name="Lombardo M.J."/>
            <person name="Badger J.H."/>
            <person name="Edlund A."/>
            <person name="Novotny M."/>
            <person name="Yee-Greenbaum J."/>
            <person name="Vyahhi N."/>
            <person name="Hall A.P."/>
            <person name="Yang Y."/>
            <person name="Dupont C.L."/>
            <person name="Ziegler M.G."/>
            <person name="Chitsaz H."/>
            <person name="Allen A.E."/>
            <person name="Yooseph S."/>
            <person name="Tesler G."/>
            <person name="Pevzner P.A."/>
            <person name="Friedman R.M."/>
            <person name="Nealson K.H."/>
            <person name="Venter J.C."/>
            <person name="Lasken R.S."/>
        </authorList>
    </citation>
    <scope>NUCLEOTIDE SEQUENCE [LARGE SCALE GENOMIC DNA]</scope>
    <source>
        <strain evidence="1 2">TM6SC1</strain>
    </source>
</reference>
<name>A0A0D2I348_9BACT</name>
<evidence type="ECO:0000313" key="2">
    <source>
        <dbReference type="Proteomes" id="UP000032214"/>
    </source>
</evidence>